<keyword evidence="5 7" id="KW-0460">Magnesium</keyword>
<keyword evidence="11" id="KW-1185">Reference proteome</keyword>
<evidence type="ECO:0000259" key="8">
    <source>
        <dbReference type="PROSITE" id="PS51671"/>
    </source>
</evidence>
<dbReference type="InterPro" id="IPR002934">
    <property type="entry name" value="Polymerase_NTP_transf_dom"/>
</dbReference>
<evidence type="ECO:0000259" key="9">
    <source>
        <dbReference type="PROSITE" id="PS51831"/>
    </source>
</evidence>
<dbReference type="PANTHER" id="PTHR47320:SF1">
    <property type="entry name" value="BIFUNCTIONAL URIDYLYLTRANSFERASE_URIDYLYL-REMOVING ENZYME"/>
    <property type="match status" value="1"/>
</dbReference>
<comment type="caution">
    <text evidence="7">Lacks conserved residue(s) required for the propagation of feature annotation.</text>
</comment>
<dbReference type="InterPro" id="IPR010043">
    <property type="entry name" value="UTase/UR"/>
</dbReference>
<evidence type="ECO:0000256" key="3">
    <source>
        <dbReference type="ARBA" id="ARBA00022737"/>
    </source>
</evidence>
<comment type="domain">
    <text evidence="7">Has four distinct domains: an N-terminal nucleotidyltransferase (NT) domain responsible for UTase activity, a central HD domain that encodes UR activity, and two C-terminal ACT domains that seem to have a role in glutamine sensing.</text>
</comment>
<dbReference type="PATRIC" id="fig|1789004.3.peg.998"/>
<evidence type="ECO:0000256" key="7">
    <source>
        <dbReference type="HAMAP-Rule" id="MF_00277"/>
    </source>
</evidence>
<feature type="region of interest" description="Uridylyltransferase" evidence="7">
    <location>
        <begin position="1"/>
        <end position="315"/>
    </location>
</feature>
<name>A0A149W0A8_9PROT</name>
<dbReference type="EMBL" id="LRRD01000013">
    <property type="protein sequence ID" value="KXW58584.1"/>
    <property type="molecule type" value="Genomic_DNA"/>
</dbReference>
<keyword evidence="3" id="KW-0677">Repeat</keyword>
<dbReference type="InterPro" id="IPR043519">
    <property type="entry name" value="NT_sf"/>
</dbReference>
<dbReference type="PROSITE" id="PS51671">
    <property type="entry name" value="ACT"/>
    <property type="match status" value="2"/>
</dbReference>
<dbReference type="CDD" id="cd00077">
    <property type="entry name" value="HDc"/>
    <property type="match status" value="1"/>
</dbReference>
<dbReference type="HAMAP" id="MF_00277">
    <property type="entry name" value="PII_uridylyl_transf"/>
    <property type="match status" value="1"/>
</dbReference>
<dbReference type="CDD" id="cd04900">
    <property type="entry name" value="ACT_UUR-like_1"/>
    <property type="match status" value="1"/>
</dbReference>
<evidence type="ECO:0000256" key="6">
    <source>
        <dbReference type="ARBA" id="ARBA00023268"/>
    </source>
</evidence>
<dbReference type="NCBIfam" id="NF002837">
    <property type="entry name" value="PRK03059.1"/>
    <property type="match status" value="1"/>
</dbReference>
<comment type="catalytic activity">
    <reaction evidence="7">
        <text>[protein-PII]-L-tyrosine + UTP = [protein-PII]-uridylyl-L-tyrosine + diphosphate</text>
        <dbReference type="Rhea" id="RHEA:13673"/>
        <dbReference type="Rhea" id="RHEA-COMP:12147"/>
        <dbReference type="Rhea" id="RHEA-COMP:12148"/>
        <dbReference type="ChEBI" id="CHEBI:33019"/>
        <dbReference type="ChEBI" id="CHEBI:46398"/>
        <dbReference type="ChEBI" id="CHEBI:46858"/>
        <dbReference type="ChEBI" id="CHEBI:90602"/>
        <dbReference type="EC" id="2.7.7.59"/>
    </reaction>
</comment>
<evidence type="ECO:0000256" key="1">
    <source>
        <dbReference type="ARBA" id="ARBA00022679"/>
    </source>
</evidence>
<dbReference type="SUPFAM" id="SSF55021">
    <property type="entry name" value="ACT-like"/>
    <property type="match status" value="2"/>
</dbReference>
<dbReference type="EC" id="2.7.7.59" evidence="7"/>
<dbReference type="RefSeq" id="WP_062187841.1">
    <property type="nucleotide sequence ID" value="NZ_LRRD01000013.1"/>
</dbReference>
<comment type="similarity">
    <text evidence="7">Belongs to the GlnD family.</text>
</comment>
<dbReference type="CDD" id="cd04899">
    <property type="entry name" value="ACT_ACR-UUR-like_2"/>
    <property type="match status" value="1"/>
</dbReference>
<dbReference type="Pfam" id="PF01909">
    <property type="entry name" value="NTP_transf_2"/>
    <property type="match status" value="1"/>
</dbReference>
<dbReference type="InterPro" id="IPR002912">
    <property type="entry name" value="ACT_dom"/>
</dbReference>
<accession>A0A149W0A8</accession>
<reference evidence="10 11" key="1">
    <citation type="submission" date="2016-01" db="EMBL/GenBank/DDBJ databases">
        <title>Genome sequence of the acidophilic iron oxidising Ferrovum strain Z-31.</title>
        <authorList>
            <person name="Poehlein A."/>
            <person name="Ullrich S.R."/>
            <person name="Schloemann M."/>
            <person name="Muehling M."/>
            <person name="Daniel R."/>
        </authorList>
    </citation>
    <scope>NUCLEOTIDE SEQUENCE [LARGE SCALE GENOMIC DNA]</scope>
    <source>
        <strain evidence="10 11">Z-31</strain>
    </source>
</reference>
<dbReference type="EC" id="3.1.4.-" evidence="7"/>
<dbReference type="GO" id="GO:0008081">
    <property type="term" value="F:phosphoric diester hydrolase activity"/>
    <property type="evidence" value="ECO:0007669"/>
    <property type="project" value="UniProtKB-UniRule"/>
</dbReference>
<dbReference type="PROSITE" id="PS51831">
    <property type="entry name" value="HD"/>
    <property type="match status" value="1"/>
</dbReference>
<dbReference type="InterPro" id="IPR013546">
    <property type="entry name" value="PII_UdlTrfase/GS_AdlTrfase"/>
</dbReference>
<keyword evidence="2 7" id="KW-0548">Nucleotidyltransferase</keyword>
<protein>
    <recommendedName>
        <fullName evidence="7">Bifunctional uridylyltransferase/uridylyl-removing enzyme</fullName>
        <shortName evidence="7">UTase/UR</shortName>
    </recommendedName>
    <alternativeName>
        <fullName evidence="7">Bifunctional [protein-PII] modification enzyme</fullName>
    </alternativeName>
    <alternativeName>
        <fullName evidence="7">Bifunctional nitrogen sensor protein</fullName>
    </alternativeName>
    <domain>
        <recommendedName>
            <fullName evidence="7">[Protein-PII] uridylyltransferase</fullName>
            <shortName evidence="7">PII uridylyltransferase</shortName>
            <shortName evidence="7">UTase</shortName>
            <ecNumber evidence="7">2.7.7.59</ecNumber>
        </recommendedName>
    </domain>
    <domain>
        <recommendedName>
            <fullName evidence="7">[Protein-PII]-UMP uridylyl-removing enzyme</fullName>
            <shortName evidence="7">UR</shortName>
            <ecNumber evidence="7">3.1.4.-</ecNumber>
        </recommendedName>
    </domain>
</protein>
<organism evidence="10 11">
    <name type="scientific">Ferrovum myxofaciens</name>
    <dbReference type="NCBI Taxonomy" id="416213"/>
    <lineage>
        <taxon>Bacteria</taxon>
        <taxon>Pseudomonadati</taxon>
        <taxon>Pseudomonadota</taxon>
        <taxon>Betaproteobacteria</taxon>
        <taxon>Ferrovales</taxon>
        <taxon>Ferrovaceae</taxon>
        <taxon>Ferrovum</taxon>
    </lineage>
</organism>
<dbReference type="SUPFAM" id="SSF109604">
    <property type="entry name" value="HD-domain/PDEase-like"/>
    <property type="match status" value="1"/>
</dbReference>
<dbReference type="Proteomes" id="UP000075653">
    <property type="component" value="Unassembled WGS sequence"/>
</dbReference>
<dbReference type="Gene3D" id="1.10.3090.10">
    <property type="entry name" value="cca-adding enzyme, domain 2"/>
    <property type="match status" value="1"/>
</dbReference>
<evidence type="ECO:0000256" key="4">
    <source>
        <dbReference type="ARBA" id="ARBA00022801"/>
    </source>
</evidence>
<dbReference type="Pfam" id="PF08335">
    <property type="entry name" value="GlnD_UR_UTase"/>
    <property type="match status" value="1"/>
</dbReference>
<dbReference type="PIRSF" id="PIRSF006288">
    <property type="entry name" value="PII_uridyltransf"/>
    <property type="match status" value="1"/>
</dbReference>
<evidence type="ECO:0000256" key="2">
    <source>
        <dbReference type="ARBA" id="ARBA00022695"/>
    </source>
</evidence>
<comment type="catalytic activity">
    <reaction evidence="7">
        <text>[protein-PII]-uridylyl-L-tyrosine + H2O = [protein-PII]-L-tyrosine + UMP + H(+)</text>
        <dbReference type="Rhea" id="RHEA:48600"/>
        <dbReference type="Rhea" id="RHEA-COMP:12147"/>
        <dbReference type="Rhea" id="RHEA-COMP:12148"/>
        <dbReference type="ChEBI" id="CHEBI:15377"/>
        <dbReference type="ChEBI" id="CHEBI:15378"/>
        <dbReference type="ChEBI" id="CHEBI:46858"/>
        <dbReference type="ChEBI" id="CHEBI:57865"/>
        <dbReference type="ChEBI" id="CHEBI:90602"/>
    </reaction>
</comment>
<dbReference type="NCBIfam" id="TIGR01693">
    <property type="entry name" value="UTase_glnD"/>
    <property type="match status" value="1"/>
</dbReference>
<dbReference type="SUPFAM" id="SSF81593">
    <property type="entry name" value="Nucleotidyltransferase substrate binding subunit/domain"/>
    <property type="match status" value="1"/>
</dbReference>
<dbReference type="GO" id="GO:0008773">
    <property type="term" value="F:[protein-PII] uridylyltransferase activity"/>
    <property type="evidence" value="ECO:0007669"/>
    <property type="project" value="UniProtKB-UniRule"/>
</dbReference>
<comment type="cofactor">
    <cofactor evidence="7">
        <name>Mg(2+)</name>
        <dbReference type="ChEBI" id="CHEBI:18420"/>
    </cofactor>
</comment>
<dbReference type="AlphaFoldDB" id="A0A149W0A8"/>
<dbReference type="PANTHER" id="PTHR47320">
    <property type="entry name" value="BIFUNCTIONAL URIDYLYLTRANSFERASE/URIDYLYL-REMOVING ENZYME"/>
    <property type="match status" value="1"/>
</dbReference>
<dbReference type="InterPro" id="IPR006674">
    <property type="entry name" value="HD_domain"/>
</dbReference>
<dbReference type="CDD" id="cd05401">
    <property type="entry name" value="NT_GlnE_GlnD_like"/>
    <property type="match status" value="1"/>
</dbReference>
<gene>
    <name evidence="7 10" type="primary">glnD</name>
    <name evidence="10" type="ORF">FEMY_09830</name>
</gene>
<comment type="function">
    <text evidence="7">Modifies, by uridylylation and deuridylylation, the PII regulatory proteins (GlnB and homologs), in response to the nitrogen status of the cell that GlnD senses through the glutamine level. Under low glutamine levels, catalyzes the conversion of the PII proteins and UTP to PII-UMP and PPi, while under higher glutamine levels, GlnD hydrolyzes PII-UMP to PII and UMP (deuridylylation). Thus, controls uridylylation state and activity of the PII proteins, and plays an important role in the regulation of nitrogen metabolism.</text>
</comment>
<evidence type="ECO:0000313" key="10">
    <source>
        <dbReference type="EMBL" id="KXW58584.1"/>
    </source>
</evidence>
<keyword evidence="6 7" id="KW-0511">Multifunctional enzyme</keyword>
<dbReference type="GO" id="GO:0006808">
    <property type="term" value="P:regulation of nitrogen utilization"/>
    <property type="evidence" value="ECO:0007669"/>
    <property type="project" value="UniProtKB-UniRule"/>
</dbReference>
<dbReference type="SMART" id="SM00471">
    <property type="entry name" value="HDc"/>
    <property type="match status" value="1"/>
</dbReference>
<dbReference type="STRING" id="1789004.FEMY_09830"/>
<keyword evidence="1 7" id="KW-0808">Transferase</keyword>
<feature type="domain" description="ACT" evidence="8">
    <location>
        <begin position="673"/>
        <end position="750"/>
    </location>
</feature>
<comment type="activity regulation">
    <text evidence="7">Uridylyltransferase (UTase) activity is inhibited by glutamine, while glutamine activates uridylyl-removing (UR) activity.</text>
</comment>
<evidence type="ECO:0000256" key="5">
    <source>
        <dbReference type="ARBA" id="ARBA00022842"/>
    </source>
</evidence>
<feature type="domain" description="ACT" evidence="8">
    <location>
        <begin position="782"/>
        <end position="859"/>
    </location>
</feature>
<evidence type="ECO:0000313" key="11">
    <source>
        <dbReference type="Proteomes" id="UP000075653"/>
    </source>
</evidence>
<dbReference type="SUPFAM" id="SSF81301">
    <property type="entry name" value="Nucleotidyltransferase"/>
    <property type="match status" value="1"/>
</dbReference>
<dbReference type="InterPro" id="IPR045865">
    <property type="entry name" value="ACT-like_dom_sf"/>
</dbReference>
<dbReference type="InterPro" id="IPR003607">
    <property type="entry name" value="HD/PDEase_dom"/>
</dbReference>
<proteinExistence type="inferred from homology"/>
<dbReference type="Pfam" id="PF01966">
    <property type="entry name" value="HD"/>
    <property type="match status" value="1"/>
</dbReference>
<keyword evidence="4 7" id="KW-0378">Hydrolase</keyword>
<comment type="caution">
    <text evidence="10">The sequence shown here is derived from an EMBL/GenBank/DDBJ whole genome shotgun (WGS) entry which is preliminary data.</text>
</comment>
<feature type="domain" description="HD" evidence="9">
    <location>
        <begin position="434"/>
        <end position="550"/>
    </location>
</feature>
<sequence>MHATATLKSQLQKKRAELFEAYLRQPSPRRLLKQWCAVVDETLRQLWSTHDFKQDATLVAVGGYGRGELYPYSDIDLLILLPGQENGFLTQRIESFIGTLWDIGLEVGHSVRTEAECLKEAVQDLTIATNLSEQRFLSGKRRAQQELCQKLPATLDLNAFRAGKIQEQRQRHHKHHDTAFNLEPNLKESPGGLRDLHTISWIAWGAGLNPGWASFTQAGLISAAEARQARTRWGFLQDLRIRLQGLAQRREDRLLFDYQTSLALQLGWQDSAQRRASEGLMQAYYKTAKSVLLMNAILVEQIEARTRPVHLPPVLLQDPFVRQGDLLGTTPGTLLDQKPELLFNAFLLLQQYPDLRGFTPDVLRAVWRGKRHINAAFRSNPVHQQQFLEILRQPARTADVLKRMNYLGVLGRYLPAFGRIVGQMQHDLYHAYTVDEHTLKVIRNLRRFALPRFNHEFPLCSTLMQQFDRPDLLILAALFHDIAKGRGGNHAQLGRSDALYFCRQHHLPRTDTQLVAWLVEQHLNFSAVAQKQDLSDPAVICRFAEQTGNLRRLTALYLLTVADIRGTSPKVWNAWKGKLLEDLYRLTAQVLEGEQITHDEPSTNRQTQALEILKHYGLQEVSEVTLWKTLEDGYFRRHEIRDIAWHARSLQGCTGSSKPRVRARLSPVGEGFQVLIYSPDRTGLFAHLCEYFERSGQAIVAARIHTTLDQHALDTFQVLPHHSSVEHYRTQLKRIENELQEQLDHPGPLPTPRRSRLPRQLRHFPYPARILLGDPERDGQVPLTVVAGDRPGLLYRLACVFLRHDIDLHGARINTLGERVEDVFLISSPRLDNPTERQCLHDDLLHEVSQEQSPMPTESVTNRT</sequence>